<dbReference type="Gene3D" id="1.10.1200.10">
    <property type="entry name" value="ACP-like"/>
    <property type="match status" value="2"/>
</dbReference>
<keyword evidence="9" id="KW-1185">Reference proteome</keyword>
<dbReference type="Pfam" id="PF00109">
    <property type="entry name" value="ketoacyl-synt"/>
    <property type="match status" value="1"/>
</dbReference>
<gene>
    <name evidence="8" type="ORF">JDV02_005764</name>
</gene>
<dbReference type="InterPro" id="IPR020841">
    <property type="entry name" value="PKS_Beta-ketoAc_synthase_dom"/>
</dbReference>
<dbReference type="GO" id="GO:0044550">
    <property type="term" value="P:secondary metabolite biosynthetic process"/>
    <property type="evidence" value="ECO:0007669"/>
    <property type="project" value="UniProtKB-ARBA"/>
</dbReference>
<dbReference type="InterPro" id="IPR036291">
    <property type="entry name" value="NAD(P)-bd_dom_sf"/>
</dbReference>
<dbReference type="InterPro" id="IPR025110">
    <property type="entry name" value="AMP-bd_C"/>
</dbReference>
<dbReference type="InterPro" id="IPR042099">
    <property type="entry name" value="ANL_N_sf"/>
</dbReference>
<evidence type="ECO:0000256" key="2">
    <source>
        <dbReference type="ARBA" id="ARBA00022553"/>
    </source>
</evidence>
<dbReference type="InterPro" id="IPR000873">
    <property type="entry name" value="AMP-dep_synth/lig_dom"/>
</dbReference>
<evidence type="ECO:0000259" key="7">
    <source>
        <dbReference type="PROSITE" id="PS52004"/>
    </source>
</evidence>
<dbReference type="GO" id="GO:0008168">
    <property type="term" value="F:methyltransferase activity"/>
    <property type="evidence" value="ECO:0007669"/>
    <property type="project" value="UniProtKB-KW"/>
</dbReference>
<dbReference type="GO" id="GO:0031177">
    <property type="term" value="F:phosphopantetheine binding"/>
    <property type="evidence" value="ECO:0007669"/>
    <property type="project" value="InterPro"/>
</dbReference>
<dbReference type="InterPro" id="IPR045851">
    <property type="entry name" value="AMP-bd_C_sf"/>
</dbReference>
<dbReference type="Gene3D" id="3.40.366.10">
    <property type="entry name" value="Malonyl-Coenzyme A Acyl Carrier Protein, domain 2"/>
    <property type="match status" value="1"/>
</dbReference>
<dbReference type="InterPro" id="IPR014030">
    <property type="entry name" value="Ketoacyl_synth_N"/>
</dbReference>
<dbReference type="InterPro" id="IPR014043">
    <property type="entry name" value="Acyl_transferase_dom"/>
</dbReference>
<dbReference type="SUPFAM" id="SSF55048">
    <property type="entry name" value="Probable ACP-binding domain of malonyl-CoA ACP transacylase"/>
    <property type="match status" value="1"/>
</dbReference>
<dbReference type="SUPFAM" id="SSF47336">
    <property type="entry name" value="ACP-like"/>
    <property type="match status" value="2"/>
</dbReference>
<keyword evidence="4" id="KW-0808">Transferase</keyword>
<evidence type="ECO:0000259" key="6">
    <source>
        <dbReference type="PROSITE" id="PS50075"/>
    </source>
</evidence>
<dbReference type="SMART" id="SM00825">
    <property type="entry name" value="PKS_KS"/>
    <property type="match status" value="1"/>
</dbReference>
<name>A0A9Q8QEY8_9HYPO</name>
<dbReference type="GO" id="GO:0032259">
    <property type="term" value="P:methylation"/>
    <property type="evidence" value="ECO:0007669"/>
    <property type="project" value="UniProtKB-KW"/>
</dbReference>
<dbReference type="CDD" id="cd00833">
    <property type="entry name" value="PKS"/>
    <property type="match status" value="1"/>
</dbReference>
<dbReference type="Gene3D" id="3.40.50.12780">
    <property type="entry name" value="N-terminal domain of ligase-like"/>
    <property type="match status" value="1"/>
</dbReference>
<organism evidence="8 9">
    <name type="scientific">Purpureocillium takamizusanense</name>
    <dbReference type="NCBI Taxonomy" id="2060973"/>
    <lineage>
        <taxon>Eukaryota</taxon>
        <taxon>Fungi</taxon>
        <taxon>Dikarya</taxon>
        <taxon>Ascomycota</taxon>
        <taxon>Pezizomycotina</taxon>
        <taxon>Sordariomycetes</taxon>
        <taxon>Hypocreomycetidae</taxon>
        <taxon>Hypocreales</taxon>
        <taxon>Ophiocordycipitaceae</taxon>
        <taxon>Purpureocillium</taxon>
    </lineage>
</organism>
<dbReference type="Pfam" id="PF00550">
    <property type="entry name" value="PP-binding"/>
    <property type="match status" value="2"/>
</dbReference>
<dbReference type="GO" id="GO:0016491">
    <property type="term" value="F:oxidoreductase activity"/>
    <property type="evidence" value="ECO:0007669"/>
    <property type="project" value="UniProtKB-KW"/>
</dbReference>
<dbReference type="InterPro" id="IPR001227">
    <property type="entry name" value="Ac_transferase_dom_sf"/>
</dbReference>
<dbReference type="EMBL" id="CP086358">
    <property type="protein sequence ID" value="UNI19584.1"/>
    <property type="molecule type" value="Genomic_DNA"/>
</dbReference>
<dbReference type="InterPro" id="IPR016035">
    <property type="entry name" value="Acyl_Trfase/lysoPLipase"/>
</dbReference>
<dbReference type="InterPro" id="IPR050091">
    <property type="entry name" value="PKS_NRPS_Biosynth_Enz"/>
</dbReference>
<dbReference type="InterPro" id="IPR016036">
    <property type="entry name" value="Malonyl_transacylase_ACP-bd"/>
</dbReference>
<dbReference type="GO" id="GO:0006633">
    <property type="term" value="P:fatty acid biosynthetic process"/>
    <property type="evidence" value="ECO:0007669"/>
    <property type="project" value="TreeGrafter"/>
</dbReference>
<dbReference type="Pfam" id="PF02801">
    <property type="entry name" value="Ketoacyl-synt_C"/>
    <property type="match status" value="1"/>
</dbReference>
<dbReference type="GO" id="GO:0004312">
    <property type="term" value="F:fatty acid synthase activity"/>
    <property type="evidence" value="ECO:0007669"/>
    <property type="project" value="TreeGrafter"/>
</dbReference>
<dbReference type="SUPFAM" id="SSF53901">
    <property type="entry name" value="Thiolase-like"/>
    <property type="match status" value="1"/>
</dbReference>
<dbReference type="InterPro" id="IPR014031">
    <property type="entry name" value="Ketoacyl_synth_C"/>
</dbReference>
<dbReference type="InterPro" id="IPR032821">
    <property type="entry name" value="PKS_assoc"/>
</dbReference>
<dbReference type="InterPro" id="IPR009081">
    <property type="entry name" value="PP-bd_ACP"/>
</dbReference>
<dbReference type="PROSITE" id="PS50075">
    <property type="entry name" value="CARRIER"/>
    <property type="match status" value="2"/>
</dbReference>
<feature type="domain" description="Ketosynthase family 3 (KS3)" evidence="7">
    <location>
        <begin position="380"/>
        <end position="807"/>
    </location>
</feature>
<dbReference type="Gene3D" id="3.40.47.10">
    <property type="match status" value="1"/>
</dbReference>
<dbReference type="Pfam" id="PF00698">
    <property type="entry name" value="Acyl_transf_1"/>
    <property type="match status" value="1"/>
</dbReference>
<dbReference type="OrthoDB" id="5334845at2759"/>
<dbReference type="Gene3D" id="3.40.50.720">
    <property type="entry name" value="NAD(P)-binding Rossmann-like Domain"/>
    <property type="match status" value="1"/>
</dbReference>
<proteinExistence type="predicted"/>
<dbReference type="Gene3D" id="3.30.70.3290">
    <property type="match status" value="1"/>
</dbReference>
<keyword evidence="2" id="KW-0597">Phosphoprotein</keyword>
<evidence type="ECO:0000256" key="3">
    <source>
        <dbReference type="ARBA" id="ARBA00022603"/>
    </source>
</evidence>
<dbReference type="InterPro" id="IPR013120">
    <property type="entry name" value="FAR_NAD-bd"/>
</dbReference>
<evidence type="ECO:0000256" key="4">
    <source>
        <dbReference type="ARBA" id="ARBA00022679"/>
    </source>
</evidence>
<dbReference type="Gene3D" id="3.30.300.30">
    <property type="match status" value="1"/>
</dbReference>
<dbReference type="SUPFAM" id="SSF52151">
    <property type="entry name" value="FabD/lysophospholipase-like"/>
    <property type="match status" value="1"/>
</dbReference>
<dbReference type="Pfam" id="PF13193">
    <property type="entry name" value="AMP-binding_C"/>
    <property type="match status" value="1"/>
</dbReference>
<dbReference type="PANTHER" id="PTHR43775">
    <property type="entry name" value="FATTY ACID SYNTHASE"/>
    <property type="match status" value="1"/>
</dbReference>
<feature type="domain" description="Carrier" evidence="6">
    <location>
        <begin position="1319"/>
        <end position="1394"/>
    </location>
</feature>
<dbReference type="InterPro" id="IPR036736">
    <property type="entry name" value="ACP-like_sf"/>
</dbReference>
<accession>A0A9Q8QEY8</accession>
<sequence>MMQATPASWQMLLDSGWRGTSSLKKILCGGEAMTEQLGTRLLACGGAVWNLYGPTEATVWASVWRVRPAEHVIIGKPLANYRLYVLDESLAPVPPGVSGDLYIGGAGLARGYHNKPELTRASFLDSGREDLRGRIYHTGDIACFSANGELRVLGRADNQVKVRGYRIELGDIEAAITSHPGVSGAVVVARKDQLFAYCIRCVGHNYETPSHQDKALGTAVTMDAMLRPWLAKYLPSYMMPAFFVELEAFPLTPNNKIDRKALPSPFAEQSLDASRESSFECGTGSVGELERRIVAIWARALDHGSISTKDNFFQVGGNSLRLIQVQAELEKLLSRPISTAKLLEHYTAEALAAYLVGGDMNSPVQIPSTGYGPAAATGEVDAIAIVSLACRLPGGVTTPEEFWKLLDAGGDAITDVPEDRWNATELYDPDPDVHGKTYCSQGGYLSSIDSFDISFFGISPREAQEMDPVQLLVLEMCWEGLERAGYPLEKLRGSRTGVYIGVSNMPAHQNYTRPLEDLNGYTATGSSGATLSGRVSYALGLEGPSMTVDTACSSSLVTTDLACAALRRGECDMAVSCGVTLMLTPGLHVEFSRLRGISRDGRCRAFSDDTNGTGWAEGSTAVVLRRLPDAQRDGDAIRAVVRGSAVNHGGRSASLTTPSGPAQQRLIRDALASSRLEPGDIDYIEAHGTGTKLGDPIEGEALAAVFGSHSGADRSPLWVGSAKSNIGHTQAAAGLVGVLKVVLALEHELIPRTLHISEPTRAVDWQGAGMALVQQERPWPRDERRLRRAGVSSFGIGGTNAHVVIEEAPVGVEALPSGASETELPPPLDSLPFLISGHTEEALRQQATKLWHFLGDDNIDQSRLGPLAYSLATTRTHFRHRLVLMAQSKAALRDQLAAAAVRQGVPSVHTRPLAMLFTGQGSQLPGMGRDLSQVYPVFRESLEVTAAHFTLERPLLDIMWADADNPDDVALLNRTDFAQAALFTLEVALLHLWRSWGVEPHVVLGHSLGEFVAAYAAGILDLSSACRLVEARGRLMQTLPRGGGMVSVEAHASEVAAMIDELGFNGMIDVASHNTPTQTVISGDIDITERMAAYVAGLGRKVKPLNVSHAFHSHHMDGMLAEFRAVVETIQFYPPRLAIVSSVTGQLAEPGELETPHYWVEQARRAVRFSDAIAAILDMDIGIFVELGPQPVLSGLGAACLISASKHRPCTWLPSLHGRKSGTLTIQGSVVALHALHVPVDWAAYFKPFGYVRVELPTYAFQRERVLSLSRSLPQGGQSDVNVGGNMNLKSESSMSLPLSGNTDLRISLRYAAPMQHDTIVQSVVREVVADTLGISSTDEVDIDRTWQDNGIDSVMEPQMRTRLAAATDMTLPANVTTEHPNLRAFSEYLLHLMRRDSVDSESTETGSSYFDSPTQGSAIFSETELSRTGELEDSLTFDNAVQHPGVPKSVFLTGGTDFVGAFLLQSLLELGITAHCLVRAENTGEVMERLEATLEGYSLWRPQYKPLVRPVVGDMTQPKFGLSAEAFRHLADNVDAICHFNTLADYSRRPWDDCIGPDVVSTREVLRLASQGSSKSIHFISTSATPSKHLDLDTCPDERQQSHVTSKSMAEHMVAEARLRGANASIYRLPLIFASSDTGIYEPGIEDVLHCLIVGSLETGRYPSLDADLSAVMPVDYLCTSLASIMVQQPRLMGCDVDFENPQALRFDDFFSMMGAGAHEG</sequence>
<feature type="domain" description="Carrier" evidence="6">
    <location>
        <begin position="284"/>
        <end position="359"/>
    </location>
</feature>
<dbReference type="PANTHER" id="PTHR43775:SF51">
    <property type="entry name" value="INACTIVE PHENOLPHTHIOCEROL SYNTHESIS POLYKETIDE SYNTHASE TYPE I PKS1-RELATED"/>
    <property type="match status" value="1"/>
</dbReference>
<keyword evidence="1" id="KW-0596">Phosphopantetheine</keyword>
<evidence type="ECO:0000256" key="5">
    <source>
        <dbReference type="ARBA" id="ARBA00023002"/>
    </source>
</evidence>
<dbReference type="SUPFAM" id="SSF56801">
    <property type="entry name" value="Acetyl-CoA synthetase-like"/>
    <property type="match status" value="1"/>
</dbReference>
<protein>
    <submittedName>
        <fullName evidence="8">Type I Modular PKS</fullName>
    </submittedName>
</protein>
<dbReference type="Pfam" id="PF07993">
    <property type="entry name" value="NAD_binding_4"/>
    <property type="match status" value="1"/>
</dbReference>
<evidence type="ECO:0000313" key="9">
    <source>
        <dbReference type="Proteomes" id="UP000829364"/>
    </source>
</evidence>
<dbReference type="SMART" id="SM00823">
    <property type="entry name" value="PKS_PP"/>
    <property type="match status" value="2"/>
</dbReference>
<keyword evidence="3" id="KW-0489">Methyltransferase</keyword>
<dbReference type="KEGG" id="ptkz:JDV02_005764"/>
<keyword evidence="5" id="KW-0560">Oxidoreductase</keyword>
<dbReference type="Proteomes" id="UP000829364">
    <property type="component" value="Chromosome 5"/>
</dbReference>
<dbReference type="FunFam" id="3.40.47.10:FF:000019">
    <property type="entry name" value="Polyketide synthase type I"/>
    <property type="match status" value="1"/>
</dbReference>
<dbReference type="SUPFAM" id="SSF51735">
    <property type="entry name" value="NAD(P)-binding Rossmann-fold domains"/>
    <property type="match status" value="1"/>
</dbReference>
<evidence type="ECO:0000313" key="8">
    <source>
        <dbReference type="EMBL" id="UNI19584.1"/>
    </source>
</evidence>
<dbReference type="SMART" id="SM00827">
    <property type="entry name" value="PKS_AT"/>
    <property type="match status" value="1"/>
</dbReference>
<dbReference type="RefSeq" id="XP_047843065.1">
    <property type="nucleotide sequence ID" value="XM_047987081.1"/>
</dbReference>
<evidence type="ECO:0000256" key="1">
    <source>
        <dbReference type="ARBA" id="ARBA00022450"/>
    </source>
</evidence>
<dbReference type="InterPro" id="IPR020806">
    <property type="entry name" value="PKS_PP-bd"/>
</dbReference>
<dbReference type="GeneID" id="72067713"/>
<dbReference type="InterPro" id="IPR016039">
    <property type="entry name" value="Thiolase-like"/>
</dbReference>
<reference evidence="8" key="1">
    <citation type="submission" date="2021-11" db="EMBL/GenBank/DDBJ databases">
        <title>Purpureocillium_takamizusanense_genome.</title>
        <authorList>
            <person name="Nguyen N.-H."/>
        </authorList>
    </citation>
    <scope>NUCLEOTIDE SEQUENCE</scope>
    <source>
        <strain evidence="8">PT3</strain>
    </source>
</reference>
<dbReference type="Pfam" id="PF00501">
    <property type="entry name" value="AMP-binding"/>
    <property type="match status" value="1"/>
</dbReference>
<dbReference type="Pfam" id="PF16197">
    <property type="entry name" value="KAsynt_C_assoc"/>
    <property type="match status" value="1"/>
</dbReference>
<dbReference type="PROSITE" id="PS52004">
    <property type="entry name" value="KS3_2"/>
    <property type="match status" value="1"/>
</dbReference>